<proteinExistence type="predicted"/>
<dbReference type="STRING" id="1798404.A3B92_01820"/>
<dbReference type="GO" id="GO:0000271">
    <property type="term" value="P:polysaccharide biosynthetic process"/>
    <property type="evidence" value="ECO:0007669"/>
    <property type="project" value="InterPro"/>
</dbReference>
<dbReference type="SUPFAM" id="SSF53756">
    <property type="entry name" value="UDP-Glycosyltransferase/glycogen phosphorylase"/>
    <property type="match status" value="1"/>
</dbReference>
<comment type="caution">
    <text evidence="1">The sequence shown here is derived from an EMBL/GenBank/DDBJ whole genome shotgun (WGS) entry which is preliminary data.</text>
</comment>
<dbReference type="Pfam" id="PF05159">
    <property type="entry name" value="Capsule_synth"/>
    <property type="match status" value="1"/>
</dbReference>
<gene>
    <name evidence="1" type="ORF">A3B92_01820</name>
</gene>
<dbReference type="AlphaFoldDB" id="A0A1G1ZGH2"/>
<evidence type="ECO:0000313" key="1">
    <source>
        <dbReference type="EMBL" id="OGY63569.1"/>
    </source>
</evidence>
<dbReference type="GO" id="GO:0015774">
    <property type="term" value="P:polysaccharide transport"/>
    <property type="evidence" value="ECO:0007669"/>
    <property type="project" value="InterPro"/>
</dbReference>
<evidence type="ECO:0000313" key="2">
    <source>
        <dbReference type="Proteomes" id="UP000177960"/>
    </source>
</evidence>
<accession>A0A1G1ZGH2</accession>
<dbReference type="EMBL" id="MHJG01000021">
    <property type="protein sequence ID" value="OGY63569.1"/>
    <property type="molecule type" value="Genomic_DNA"/>
</dbReference>
<dbReference type="Proteomes" id="UP000177960">
    <property type="component" value="Unassembled WGS sequence"/>
</dbReference>
<organism evidence="1 2">
    <name type="scientific">Candidatus Harrisonbacteria bacterium RIFCSPHIGHO2_02_FULL_42_16</name>
    <dbReference type="NCBI Taxonomy" id="1798404"/>
    <lineage>
        <taxon>Bacteria</taxon>
        <taxon>Candidatus Harrisoniibacteriota</taxon>
    </lineage>
</organism>
<reference evidence="1 2" key="1">
    <citation type="journal article" date="2016" name="Nat. Commun.">
        <title>Thousands of microbial genomes shed light on interconnected biogeochemical processes in an aquifer system.</title>
        <authorList>
            <person name="Anantharaman K."/>
            <person name="Brown C.T."/>
            <person name="Hug L.A."/>
            <person name="Sharon I."/>
            <person name="Castelle C.J."/>
            <person name="Probst A.J."/>
            <person name="Thomas B.C."/>
            <person name="Singh A."/>
            <person name="Wilkins M.J."/>
            <person name="Karaoz U."/>
            <person name="Brodie E.L."/>
            <person name="Williams K.H."/>
            <person name="Hubbard S.S."/>
            <person name="Banfield J.F."/>
        </authorList>
    </citation>
    <scope>NUCLEOTIDE SEQUENCE [LARGE SCALE GENOMIC DNA]</scope>
</reference>
<evidence type="ECO:0008006" key="3">
    <source>
        <dbReference type="Google" id="ProtNLM"/>
    </source>
</evidence>
<dbReference type="InterPro" id="IPR007833">
    <property type="entry name" value="Capsule_polysaccharide_synth"/>
</dbReference>
<name>A0A1G1ZGH2_9BACT</name>
<protein>
    <recommendedName>
        <fullName evidence="3">Capsule polysaccharide biosynthesis protein</fullName>
    </recommendedName>
</protein>
<sequence>MRLFLVWTEKGAAMGHLISELQKNGHEIVYWLGYDGADEFKSPKTIFHSYRDAIEVKPASGVDVSTFLPPEKDLLEKLYEAESLTLTMLNLFFFKDSVSERKHRYYKMVWYWLGVLKKYQPDALVLSYIPHYSYDFVLYSLAKLLGIKVLTFVDTRIPGRLLPLKDFWQGSERLKRELSKNSKKNFSSGDLAEDIRKYYLKITDKNFNEMPDNLKFLKSKHSLWHRLVSQEVSDSIKNGTIFRKATGYLWRMWRNGEYGRLAKKLILQISYLIRDNAKKEYRRCEQPPNWSKKFIYVPLQVQPECSTSPQGGIFADQILMLETLSAALPKDWVIYVKEHPIQWLRFGLEFSGYKYRGYYEQISKIKNVKIVPIETSSYKLNHESQAVVTITGAAGWEATLWDKPAMIFGYPWYWDCPEIFHVSDTDSCRQVFEKISAGFKPDQQKVINYLKALEQSSIHGYNADSAGFGSGLSRDESMENIADFIVAELKNL</sequence>